<evidence type="ECO:0000256" key="13">
    <source>
        <dbReference type="ARBA" id="ARBA00048931"/>
    </source>
</evidence>
<evidence type="ECO:0000256" key="2">
    <source>
        <dbReference type="ARBA" id="ARBA00022448"/>
    </source>
</evidence>
<name>A0A372KL54_9STRE</name>
<reference evidence="22 23" key="2">
    <citation type="submission" date="2018-08" db="EMBL/GenBank/DDBJ databases">
        <title>Draft genome of Streptococcus sp. nov. Z1.</title>
        <authorList>
            <person name="Tian Z."/>
        </authorList>
    </citation>
    <scope>NUCLEOTIDE SEQUENCE [LARGE SCALE GENOMIC DNA]</scope>
    <source>
        <strain evidence="22">Z1</strain>
        <strain evidence="23">Z1(2018)</strain>
    </source>
</reference>
<feature type="transmembrane region" description="Helical" evidence="17">
    <location>
        <begin position="179"/>
        <end position="198"/>
    </location>
</feature>
<evidence type="ECO:0000259" key="20">
    <source>
        <dbReference type="PROSITE" id="PS51103"/>
    </source>
</evidence>
<dbReference type="AlphaFoldDB" id="A0A372KL54"/>
<dbReference type="InterPro" id="IPR011055">
    <property type="entry name" value="Dup_hybrid_motif"/>
</dbReference>
<evidence type="ECO:0000313" key="21">
    <source>
        <dbReference type="EMBL" id="RFU50426.1"/>
    </source>
</evidence>
<feature type="transmembrane region" description="Helical" evidence="17">
    <location>
        <begin position="218"/>
        <end position="235"/>
    </location>
</feature>
<dbReference type="PANTHER" id="PTHR30175:SF1">
    <property type="entry name" value="PTS SYSTEM ARBUTIN-, CELLOBIOSE-, AND SALICIN-SPECIFIC EIIBC COMPONENT-RELATED"/>
    <property type="match status" value="1"/>
</dbReference>
<keyword evidence="10 17" id="KW-0472">Membrane</keyword>
<dbReference type="Pfam" id="PF00367">
    <property type="entry name" value="PTS_EIIB"/>
    <property type="match status" value="1"/>
</dbReference>
<comment type="catalytic activity">
    <reaction evidence="13">
        <text>N(pros)-phospho-L-histidyl-[protein](out) + sucrose = sucrose 6(G)-phosphate(in) + L-histidyl-[protein]</text>
        <dbReference type="Rhea" id="RHEA:49236"/>
        <dbReference type="Rhea" id="RHEA-COMP:9745"/>
        <dbReference type="Rhea" id="RHEA-COMP:9746"/>
        <dbReference type="ChEBI" id="CHEBI:17992"/>
        <dbReference type="ChEBI" id="CHEBI:29979"/>
        <dbReference type="ChEBI" id="CHEBI:64837"/>
        <dbReference type="ChEBI" id="CHEBI:91002"/>
        <dbReference type="EC" id="2.7.1.211"/>
    </reaction>
</comment>
<evidence type="ECO:0000256" key="1">
    <source>
        <dbReference type="ARBA" id="ARBA00004651"/>
    </source>
</evidence>
<feature type="transmembrane region" description="Helical" evidence="17">
    <location>
        <begin position="275"/>
        <end position="297"/>
    </location>
</feature>
<dbReference type="FunFam" id="2.70.70.10:FF:000001">
    <property type="entry name" value="PTS system glucose-specific IIA component"/>
    <property type="match status" value="1"/>
</dbReference>
<evidence type="ECO:0000256" key="3">
    <source>
        <dbReference type="ARBA" id="ARBA00022475"/>
    </source>
</evidence>
<feature type="transmembrane region" description="Helical" evidence="17">
    <location>
        <begin position="151"/>
        <end position="172"/>
    </location>
</feature>
<accession>A0A372KL54</accession>
<dbReference type="Pfam" id="PF00358">
    <property type="entry name" value="PTS_EIIA_1"/>
    <property type="match status" value="1"/>
</dbReference>
<proteinExistence type="predicted"/>
<feature type="domain" description="PTS EIIC type-1" evidence="20">
    <location>
        <begin position="111"/>
        <end position="470"/>
    </location>
</feature>
<evidence type="ECO:0000256" key="12">
    <source>
        <dbReference type="ARBA" id="ARBA00045139"/>
    </source>
</evidence>
<dbReference type="InterPro" id="IPR001127">
    <property type="entry name" value="PTS_EIIA_1_perm"/>
</dbReference>
<evidence type="ECO:0000256" key="7">
    <source>
        <dbReference type="ARBA" id="ARBA00022692"/>
    </source>
</evidence>
<evidence type="ECO:0000256" key="10">
    <source>
        <dbReference type="ARBA" id="ARBA00023136"/>
    </source>
</evidence>
<dbReference type="InterPro" id="IPR036878">
    <property type="entry name" value="Glu_permease_IIB"/>
</dbReference>
<dbReference type="SUPFAM" id="SSF55604">
    <property type="entry name" value="Glucose permease domain IIB"/>
    <property type="match status" value="1"/>
</dbReference>
<evidence type="ECO:0000256" key="5">
    <source>
        <dbReference type="ARBA" id="ARBA00022679"/>
    </source>
</evidence>
<keyword evidence="7 17" id="KW-0812">Transmembrane</keyword>
<evidence type="ECO:0000313" key="24">
    <source>
        <dbReference type="Proteomes" id="UP000264056"/>
    </source>
</evidence>
<keyword evidence="4" id="KW-0762">Sugar transport</keyword>
<dbReference type="PROSITE" id="PS51103">
    <property type="entry name" value="PTS_EIIC_TYPE_1"/>
    <property type="match status" value="1"/>
</dbReference>
<evidence type="ECO:0000256" key="14">
    <source>
        <dbReference type="ARBA" id="ARBA00074554"/>
    </source>
</evidence>
<dbReference type="PROSITE" id="PS00371">
    <property type="entry name" value="PTS_EIIA_TYPE_1_HIS"/>
    <property type="match status" value="1"/>
</dbReference>
<feature type="transmembrane region" description="Helical" evidence="17">
    <location>
        <begin position="433"/>
        <end position="454"/>
    </location>
</feature>
<dbReference type="NCBIfam" id="TIGR00830">
    <property type="entry name" value="PTBA"/>
    <property type="match status" value="1"/>
</dbReference>
<evidence type="ECO:0000256" key="15">
    <source>
        <dbReference type="ARBA" id="ARBA00081008"/>
    </source>
</evidence>
<feature type="transmembrane region" description="Helical" evidence="17">
    <location>
        <begin position="304"/>
        <end position="324"/>
    </location>
</feature>
<keyword evidence="2" id="KW-0813">Transport</keyword>
<dbReference type="PROSITE" id="PS51093">
    <property type="entry name" value="PTS_EIIA_TYPE_1"/>
    <property type="match status" value="1"/>
</dbReference>
<keyword evidence="24" id="KW-1185">Reference proteome</keyword>
<evidence type="ECO:0000313" key="22">
    <source>
        <dbReference type="EMBL" id="RFU52654.1"/>
    </source>
</evidence>
<keyword evidence="5" id="KW-0808">Transferase</keyword>
<dbReference type="Gene3D" id="2.70.70.10">
    <property type="entry name" value="Glucose Permease (Domain IIA)"/>
    <property type="match status" value="1"/>
</dbReference>
<dbReference type="PANTHER" id="PTHR30175">
    <property type="entry name" value="PHOSPHOTRANSFERASE SYSTEM TRANSPORT PROTEIN"/>
    <property type="match status" value="1"/>
</dbReference>
<comment type="function">
    <text evidence="12">The phosphoenolpyruvate-dependent sugar phosphotransferase system (sugar PTS), a major carbohydrate active transport system, catalyzes the phosphorylation of incoming sugar substrates concomitantly with their translocation across the cell membrane. This system is involved in sucrose transport.</text>
</comment>
<feature type="active site" description="Phosphocysteine intermediate; for EIIB activity" evidence="16">
    <location>
        <position position="28"/>
    </location>
</feature>
<dbReference type="GO" id="GO:0008982">
    <property type="term" value="F:protein-N(PI)-phosphohistidine-sugar phosphotransferase activity"/>
    <property type="evidence" value="ECO:0007669"/>
    <property type="project" value="InterPro"/>
</dbReference>
<dbReference type="InterPro" id="IPR001996">
    <property type="entry name" value="PTS_IIB_1"/>
</dbReference>
<dbReference type="GO" id="GO:0009401">
    <property type="term" value="P:phosphoenolpyruvate-dependent sugar phosphotransferase system"/>
    <property type="evidence" value="ECO:0007669"/>
    <property type="project" value="UniProtKB-KW"/>
</dbReference>
<dbReference type="Proteomes" id="UP000264056">
    <property type="component" value="Unassembled WGS sequence"/>
</dbReference>
<dbReference type="RefSeq" id="WP_116878685.1">
    <property type="nucleotide sequence ID" value="NZ_CP031733.1"/>
</dbReference>
<dbReference type="Gene3D" id="3.30.1360.60">
    <property type="entry name" value="Glucose permease domain IIB"/>
    <property type="match status" value="1"/>
</dbReference>
<dbReference type="Proteomes" id="UP000262901">
    <property type="component" value="Unassembled WGS sequence"/>
</dbReference>
<evidence type="ECO:0000256" key="4">
    <source>
        <dbReference type="ARBA" id="ARBA00022597"/>
    </source>
</evidence>
<feature type="transmembrane region" description="Helical" evidence="17">
    <location>
        <begin position="330"/>
        <end position="351"/>
    </location>
</feature>
<comment type="caution">
    <text evidence="22">The sequence shown here is derived from an EMBL/GenBank/DDBJ whole genome shotgun (WGS) entry which is preliminary data.</text>
</comment>
<evidence type="ECO:0000259" key="19">
    <source>
        <dbReference type="PROSITE" id="PS51098"/>
    </source>
</evidence>
<dbReference type="EMBL" id="QVQY01000027">
    <property type="protein sequence ID" value="RFU50426.1"/>
    <property type="molecule type" value="Genomic_DNA"/>
</dbReference>
<evidence type="ECO:0000256" key="17">
    <source>
        <dbReference type="SAM" id="Phobius"/>
    </source>
</evidence>
<dbReference type="OrthoDB" id="9769191at2"/>
<dbReference type="EC" id="2.7.1.211" evidence="11"/>
<dbReference type="GO" id="GO:0015771">
    <property type="term" value="P:trehalose transport"/>
    <property type="evidence" value="ECO:0007669"/>
    <property type="project" value="TreeGrafter"/>
</dbReference>
<dbReference type="InterPro" id="IPR018113">
    <property type="entry name" value="PTrfase_EIIB_Cys"/>
</dbReference>
<evidence type="ECO:0000256" key="16">
    <source>
        <dbReference type="PROSITE-ProRule" id="PRU00421"/>
    </source>
</evidence>
<protein>
    <recommendedName>
        <fullName evidence="14">PTS system sucrose-specific EIIBCA component</fullName>
        <ecNumber evidence="11">2.7.1.211</ecNumber>
    </recommendedName>
    <alternativeName>
        <fullName evidence="15">EIIBCA-Scr</fullName>
    </alternativeName>
</protein>
<feature type="transmembrane region" description="Helical" evidence="17">
    <location>
        <begin position="242"/>
        <end position="269"/>
    </location>
</feature>
<dbReference type="EMBL" id="QVQZ01000023">
    <property type="protein sequence ID" value="RFU52654.1"/>
    <property type="molecule type" value="Genomic_DNA"/>
</dbReference>
<evidence type="ECO:0000256" key="11">
    <source>
        <dbReference type="ARBA" id="ARBA00044053"/>
    </source>
</evidence>
<dbReference type="Pfam" id="PF02378">
    <property type="entry name" value="PTS_EIIC"/>
    <property type="match status" value="1"/>
</dbReference>
<keyword evidence="9 17" id="KW-1133">Transmembrane helix</keyword>
<reference evidence="21 24" key="1">
    <citation type="submission" date="2018-08" db="EMBL/GenBank/DDBJ databases">
        <title>Draft genome of Streptococcus sp .nov. Z2.</title>
        <authorList>
            <person name="Tian Z."/>
        </authorList>
    </citation>
    <scope>NUCLEOTIDE SEQUENCE [LARGE SCALE GENOMIC DNA]</scope>
    <source>
        <strain evidence="21 24">Z2</strain>
    </source>
</reference>
<sequence>MAKDEYKQMAQQIIAEVGKDNISNATHCMTRLRLNLKDQSLIDDEKIKAIKGVIGVNRAGGQYQIIIGQTVDKVFAAFTDLTGLAVKSESENRDKPKEKLTVKSAFLKALDYLSGSMTPLIPAMITAAMFKTIQVVVGPELLDLVSADSDFYLLCGFLYSAFFYFLPIFLGFTAAKKLGASQIMGLYIGALLVVPELVQLDGQGFTVYGLIPTTIHNYSQTVIPAVLSVWVMFYVEKFFKKIIPAVLSTIFAPFLTMFIMTPLVLAVLAPLGNILGGWIGSGLIAFGGIGGFLAVAVVAALWELLVMTGMHIVLITFALTSLLTNGVDRFIMVAAILATWATFGLALGAALKIKDKEEKALTFGYVISGIVGGVTEPTIYGVMLKYKRTIVTLALGGGLAGAYAGLTHVGLYVAGASNFLSVVGYFAGGMTNIINGFVATGIAFFGTAVLTYFFGFEKESQHISPSVSEKTQTITITSPVAGNTVKLADVEDDVFASGMMGKGIAVEPSEGAVFAPADGEISVLFPTGHAVGLKTDEGAEILIHIGMDTVTLDGQGFTTYVTAGDKVKKGQKLIDVDLEVVKKAGLSSLTPIVVSNTDAFERVVATTEDDVLPGKFLLKLIK</sequence>
<dbReference type="CDD" id="cd00212">
    <property type="entry name" value="PTS_IIB_glc"/>
    <property type="match status" value="1"/>
</dbReference>
<dbReference type="InterPro" id="IPR013013">
    <property type="entry name" value="PTS_EIIC_1"/>
</dbReference>
<dbReference type="GO" id="GO:0090589">
    <property type="term" value="F:protein-phosphocysteine-trehalose phosphotransferase system transporter activity"/>
    <property type="evidence" value="ECO:0007669"/>
    <property type="project" value="TreeGrafter"/>
</dbReference>
<feature type="domain" description="PTS EIIB type-1" evidence="19">
    <location>
        <begin position="6"/>
        <end position="88"/>
    </location>
</feature>
<gene>
    <name evidence="21" type="ORF">DDV22_08740</name>
    <name evidence="22" type="ORF">DDV23_08580</name>
</gene>
<dbReference type="SUPFAM" id="SSF51261">
    <property type="entry name" value="Duplicated hybrid motif"/>
    <property type="match status" value="1"/>
</dbReference>
<dbReference type="PROSITE" id="PS51098">
    <property type="entry name" value="PTS_EIIB_TYPE_1"/>
    <property type="match status" value="1"/>
</dbReference>
<evidence type="ECO:0000256" key="6">
    <source>
        <dbReference type="ARBA" id="ARBA00022683"/>
    </source>
</evidence>
<evidence type="ECO:0000259" key="18">
    <source>
        <dbReference type="PROSITE" id="PS51093"/>
    </source>
</evidence>
<keyword evidence="8" id="KW-0418">Kinase</keyword>
<keyword evidence="3" id="KW-1003">Cell membrane</keyword>
<feature type="domain" description="PTS EIIA type-1" evidence="18">
    <location>
        <begin position="492"/>
        <end position="596"/>
    </location>
</feature>
<dbReference type="GO" id="GO:0005886">
    <property type="term" value="C:plasma membrane"/>
    <property type="evidence" value="ECO:0007669"/>
    <property type="project" value="UniProtKB-SubCell"/>
</dbReference>
<dbReference type="InterPro" id="IPR003352">
    <property type="entry name" value="PTS_EIIC"/>
</dbReference>
<evidence type="ECO:0000256" key="9">
    <source>
        <dbReference type="ARBA" id="ARBA00022989"/>
    </source>
</evidence>
<keyword evidence="6" id="KW-0598">Phosphotransferase system</keyword>
<organism evidence="22 23">
    <name type="scientific">Streptococcus chenjunshii</name>
    <dbReference type="NCBI Taxonomy" id="2173853"/>
    <lineage>
        <taxon>Bacteria</taxon>
        <taxon>Bacillati</taxon>
        <taxon>Bacillota</taxon>
        <taxon>Bacilli</taxon>
        <taxon>Lactobacillales</taxon>
        <taxon>Streptococcaceae</taxon>
        <taxon>Streptococcus</taxon>
    </lineage>
</organism>
<dbReference type="InterPro" id="IPR050558">
    <property type="entry name" value="PTS_Sugar-Specific_Components"/>
</dbReference>
<dbReference type="GO" id="GO:0016301">
    <property type="term" value="F:kinase activity"/>
    <property type="evidence" value="ECO:0007669"/>
    <property type="project" value="UniProtKB-KW"/>
</dbReference>
<dbReference type="FunFam" id="3.30.1360.60:FF:000001">
    <property type="entry name" value="PTS system glucose-specific IIBC component PtsG"/>
    <property type="match status" value="1"/>
</dbReference>
<evidence type="ECO:0000313" key="23">
    <source>
        <dbReference type="Proteomes" id="UP000262901"/>
    </source>
</evidence>
<evidence type="ECO:0000256" key="8">
    <source>
        <dbReference type="ARBA" id="ARBA00022777"/>
    </source>
</evidence>
<feature type="transmembrane region" description="Helical" evidence="17">
    <location>
        <begin position="109"/>
        <end position="131"/>
    </location>
</feature>
<comment type="subcellular location">
    <subcellularLocation>
        <location evidence="1">Cell membrane</location>
        <topology evidence="1">Multi-pass membrane protein</topology>
    </subcellularLocation>
</comment>
<dbReference type="PROSITE" id="PS01035">
    <property type="entry name" value="PTS_EIIB_TYPE_1_CYS"/>
    <property type="match status" value="1"/>
</dbReference>